<dbReference type="InterPro" id="IPR006121">
    <property type="entry name" value="HMA_dom"/>
</dbReference>
<dbReference type="CDD" id="cd00371">
    <property type="entry name" value="HMA"/>
    <property type="match status" value="1"/>
</dbReference>
<proteinExistence type="predicted"/>
<dbReference type="EMBL" id="CP025197">
    <property type="protein sequence ID" value="AUG56417.1"/>
    <property type="molecule type" value="Genomic_DNA"/>
</dbReference>
<dbReference type="SUPFAM" id="SSF55008">
    <property type="entry name" value="HMA, heavy metal-associated domain"/>
    <property type="match status" value="1"/>
</dbReference>
<dbReference type="RefSeq" id="WP_101298819.1">
    <property type="nucleotide sequence ID" value="NZ_CP025197.1"/>
</dbReference>
<feature type="domain" description="HMA" evidence="1">
    <location>
        <begin position="2"/>
        <end position="70"/>
    </location>
</feature>
<evidence type="ECO:0000313" key="5">
    <source>
        <dbReference type="Proteomes" id="UP000239720"/>
    </source>
</evidence>
<dbReference type="GO" id="GO:0046872">
    <property type="term" value="F:metal ion binding"/>
    <property type="evidence" value="ECO:0007669"/>
    <property type="project" value="InterPro"/>
</dbReference>
<protein>
    <submittedName>
        <fullName evidence="2">Copper chaperone CopZ</fullName>
    </submittedName>
    <submittedName>
        <fullName evidence="3">Metal-binding protein</fullName>
    </submittedName>
</protein>
<dbReference type="Proteomes" id="UP000233534">
    <property type="component" value="Chromosome"/>
</dbReference>
<dbReference type="InterPro" id="IPR036163">
    <property type="entry name" value="HMA_dom_sf"/>
</dbReference>
<evidence type="ECO:0000313" key="3">
    <source>
        <dbReference type="EMBL" id="PQQ66504.1"/>
    </source>
</evidence>
<dbReference type="KEGG" id="hsc:HVS_02310"/>
<keyword evidence="4" id="KW-1185">Reference proteome</keyword>
<dbReference type="PROSITE" id="PS50846">
    <property type="entry name" value="HMA_2"/>
    <property type="match status" value="1"/>
</dbReference>
<name>A0A2K9DY07_9FIRM</name>
<dbReference type="EMBL" id="NEMB01000003">
    <property type="protein sequence ID" value="PQQ66504.1"/>
    <property type="molecule type" value="Genomic_DNA"/>
</dbReference>
<dbReference type="Proteomes" id="UP000239720">
    <property type="component" value="Unassembled WGS sequence"/>
</dbReference>
<dbReference type="OrthoDB" id="7068874at2"/>
<reference evidence="2 4" key="1">
    <citation type="submission" date="2017-12" db="EMBL/GenBank/DDBJ databases">
        <title>Complete genome sequence of Herbivorax saccincola GGR1, a novel Cellulosome-producing hydrolytic bacterium in a thermophilic biogas plant, established by Illumina and Nanopore MinION sequencing.</title>
        <authorList>
            <person name="Pechtl A."/>
            <person name="Ruckert C."/>
            <person name="Koeck D.E."/>
            <person name="Maus I."/>
            <person name="Winkler A."/>
            <person name="Kalinowski J."/>
            <person name="Puhler A."/>
            <person name="Schwarz W.W."/>
            <person name="Zverlov V.V."/>
            <person name="Schluter A."/>
            <person name="Liebl W."/>
        </authorList>
    </citation>
    <scope>NUCLEOTIDE SEQUENCE [LARGE SCALE GENOMIC DNA]</scope>
    <source>
        <strain evidence="2">GGR1</strain>
        <strain evidence="4">SR1</strain>
    </source>
</reference>
<evidence type="ECO:0000259" key="1">
    <source>
        <dbReference type="PROSITE" id="PS50846"/>
    </source>
</evidence>
<reference evidence="3 5" key="2">
    <citation type="journal article" date="2018" name="Syst. Appl. Microbiol.">
        <title>Characterization and high-quality draft genome sequence of Herbivorax saccincola A7, an anaerobic, alkaliphilic, thermophilic, cellulolytic, and xylanolytic bacterium.</title>
        <authorList>
            <person name="Aikawa S."/>
            <person name="Baramee S."/>
            <person name="Sermsathanaswadi J."/>
            <person name="Thianheng P."/>
            <person name="Tachaapaikoon C."/>
            <person name="Shikata A."/>
            <person name="Waeonukul R."/>
            <person name="Pason P."/>
            <person name="Ratanakhanokchai K."/>
            <person name="Kosugi A."/>
        </authorList>
    </citation>
    <scope>NUCLEOTIDE SEQUENCE [LARGE SCALE GENOMIC DNA]</scope>
    <source>
        <strain evidence="3 5">A7</strain>
    </source>
</reference>
<evidence type="ECO:0000313" key="2">
    <source>
        <dbReference type="EMBL" id="AUG56417.1"/>
    </source>
</evidence>
<gene>
    <name evidence="2" type="primary">copZ</name>
    <name evidence="3" type="ORF">B9R14_06900</name>
    <name evidence="2" type="ORF">HVS_02310</name>
</gene>
<dbReference type="Pfam" id="PF00403">
    <property type="entry name" value="HMA"/>
    <property type="match status" value="1"/>
</dbReference>
<evidence type="ECO:0000313" key="4">
    <source>
        <dbReference type="Proteomes" id="UP000233534"/>
    </source>
</evidence>
<dbReference type="AlphaFoldDB" id="A0A2K9DY07"/>
<accession>A0A2K9DY07</accession>
<sequence length="75" mass="8316">MKKATIQLETLTCPSCILKVENATKSVPGVDKDSVKVMFNSSKVKFDFDDEKTSVEEVEKAITALGYQVMKSKVK</sequence>
<organism evidence="2 4">
    <name type="scientific">Acetivibrio saccincola</name>
    <dbReference type="NCBI Taxonomy" id="1677857"/>
    <lineage>
        <taxon>Bacteria</taxon>
        <taxon>Bacillati</taxon>
        <taxon>Bacillota</taxon>
        <taxon>Clostridia</taxon>
        <taxon>Eubacteriales</taxon>
        <taxon>Oscillospiraceae</taxon>
        <taxon>Acetivibrio</taxon>
    </lineage>
</organism>
<dbReference type="Gene3D" id="3.30.70.100">
    <property type="match status" value="1"/>
</dbReference>